<dbReference type="EMBL" id="AVPU01000017">
    <property type="protein sequence ID" value="KGM54068.1"/>
    <property type="molecule type" value="Genomic_DNA"/>
</dbReference>
<reference evidence="1 2" key="1">
    <citation type="submission" date="2013-08" db="EMBL/GenBank/DDBJ databases">
        <title>Genome sequencing of Lysobacter.</title>
        <authorList>
            <person name="Zhang S."/>
            <person name="Wang G."/>
        </authorList>
    </citation>
    <scope>NUCLEOTIDE SEQUENCE [LARGE SCALE GENOMIC DNA]</scope>
    <source>
        <strain evidence="1 2">GH1-9</strain>
    </source>
</reference>
<evidence type="ECO:0008006" key="3">
    <source>
        <dbReference type="Google" id="ProtNLM"/>
    </source>
</evidence>
<evidence type="ECO:0000313" key="1">
    <source>
        <dbReference type="EMBL" id="KGM54068.1"/>
    </source>
</evidence>
<protein>
    <recommendedName>
        <fullName evidence="3">DUF4410 domain-containing protein</fullName>
    </recommendedName>
</protein>
<dbReference type="STRING" id="1385517.N800_05705"/>
<dbReference type="eggNOG" id="ENOG503153T">
    <property type="taxonomic scope" value="Bacteria"/>
</dbReference>
<name>A0A0A0EVA8_9GAMM</name>
<dbReference type="Proteomes" id="UP000029998">
    <property type="component" value="Unassembled WGS sequence"/>
</dbReference>
<proteinExistence type="predicted"/>
<accession>A0A0A0EVA8</accession>
<keyword evidence="2" id="KW-1185">Reference proteome</keyword>
<gene>
    <name evidence="1" type="ORF">N800_05705</name>
</gene>
<organism evidence="1 2">
    <name type="scientific">Lysobacter daejeonensis GH1-9</name>
    <dbReference type="NCBI Taxonomy" id="1385517"/>
    <lineage>
        <taxon>Bacteria</taxon>
        <taxon>Pseudomonadati</taxon>
        <taxon>Pseudomonadota</taxon>
        <taxon>Gammaproteobacteria</taxon>
        <taxon>Lysobacterales</taxon>
        <taxon>Lysobacteraceae</taxon>
        <taxon>Aerolutibacter</taxon>
    </lineage>
</organism>
<evidence type="ECO:0000313" key="2">
    <source>
        <dbReference type="Proteomes" id="UP000029998"/>
    </source>
</evidence>
<dbReference type="AlphaFoldDB" id="A0A0A0EVA8"/>
<comment type="caution">
    <text evidence="1">The sequence shown here is derived from an EMBL/GenBank/DDBJ whole genome shotgun (WGS) entry which is preliminary data.</text>
</comment>
<sequence>MLATGLASPSAAATEKYLPSVMPNPAPSEPLANFDRVEVTPVTIAAPFDKHNANIAARDKIQTHLGNRLSAWVLAMNTRPPKGATPRVMVVEPVIEKIKFIGTGARIWAGAFAGSSQVLMRVRLRDKETGAVVAEPQFYQRANAWGGAYSAGGTDNDMLSRITDLVAGYLGTNLETSVGGPTGGEGLE</sequence>